<dbReference type="Proteomes" id="UP001595697">
    <property type="component" value="Unassembled WGS sequence"/>
</dbReference>
<dbReference type="SUPFAM" id="SSF54427">
    <property type="entry name" value="NTF2-like"/>
    <property type="match status" value="1"/>
</dbReference>
<protein>
    <submittedName>
        <fullName evidence="3">SgcJ/EcaC family oxidoreductase</fullName>
    </submittedName>
</protein>
<sequence>MKKYFVAGSMVLGASIGGAGVAQAKSVSCPDTTPAQIEALFTEFNNAWATKDPAKVTSLFTKEPVLLATVSNKPRTTPAEVNDYFVGFLKSSPVGKIDTSTVEIDCNTASRLGTWTVTLTDAKTGAKTDVKARYSFLYRYEDGAWKIDHLHSSMMPEK</sequence>
<dbReference type="InterPro" id="IPR032710">
    <property type="entry name" value="NTF2-like_dom_sf"/>
</dbReference>
<evidence type="ECO:0000313" key="4">
    <source>
        <dbReference type="Proteomes" id="UP001595697"/>
    </source>
</evidence>
<accession>A0ABV8E8I9</accession>
<organism evidence="3 4">
    <name type="scientific">Rhizobium lemnae</name>
    <dbReference type="NCBI Taxonomy" id="1214924"/>
    <lineage>
        <taxon>Bacteria</taxon>
        <taxon>Pseudomonadati</taxon>
        <taxon>Pseudomonadota</taxon>
        <taxon>Alphaproteobacteria</taxon>
        <taxon>Hyphomicrobiales</taxon>
        <taxon>Rhizobiaceae</taxon>
        <taxon>Rhizobium/Agrobacterium group</taxon>
        <taxon>Rhizobium</taxon>
    </lineage>
</organism>
<gene>
    <name evidence="3" type="ORF">ACFOVS_08750</name>
</gene>
<dbReference type="Gene3D" id="3.10.450.50">
    <property type="match status" value="1"/>
</dbReference>
<evidence type="ECO:0000313" key="3">
    <source>
        <dbReference type="EMBL" id="MFC3968215.1"/>
    </source>
</evidence>
<feature type="chain" id="PRO_5045101917" evidence="1">
    <location>
        <begin position="25"/>
        <end position="158"/>
    </location>
</feature>
<keyword evidence="4" id="KW-1185">Reference proteome</keyword>
<reference evidence="4" key="1">
    <citation type="journal article" date="2019" name="Int. J. Syst. Evol. Microbiol.">
        <title>The Global Catalogue of Microorganisms (GCM) 10K type strain sequencing project: providing services to taxonomists for standard genome sequencing and annotation.</title>
        <authorList>
            <consortium name="The Broad Institute Genomics Platform"/>
            <consortium name="The Broad Institute Genome Sequencing Center for Infectious Disease"/>
            <person name="Wu L."/>
            <person name="Ma J."/>
        </authorList>
    </citation>
    <scope>NUCLEOTIDE SEQUENCE [LARGE SCALE GENOMIC DNA]</scope>
    <source>
        <strain evidence="4">TBRC 5781</strain>
    </source>
</reference>
<comment type="caution">
    <text evidence="3">The sequence shown here is derived from an EMBL/GenBank/DDBJ whole genome shotgun (WGS) entry which is preliminary data.</text>
</comment>
<dbReference type="Pfam" id="PF14534">
    <property type="entry name" value="DUF4440"/>
    <property type="match status" value="1"/>
</dbReference>
<feature type="signal peptide" evidence="1">
    <location>
        <begin position="1"/>
        <end position="24"/>
    </location>
</feature>
<dbReference type="EMBL" id="JBHSBD010000031">
    <property type="protein sequence ID" value="MFC3968215.1"/>
    <property type="molecule type" value="Genomic_DNA"/>
</dbReference>
<dbReference type="NCBIfam" id="TIGR02246">
    <property type="entry name" value="SgcJ/EcaC family oxidoreductase"/>
    <property type="match status" value="1"/>
</dbReference>
<name>A0ABV8E8I9_9HYPH</name>
<dbReference type="InterPro" id="IPR011944">
    <property type="entry name" value="Steroid_delta5-4_isomerase"/>
</dbReference>
<proteinExistence type="predicted"/>
<keyword evidence="1" id="KW-0732">Signal</keyword>
<feature type="domain" description="DUF4440" evidence="2">
    <location>
        <begin position="37"/>
        <end position="147"/>
    </location>
</feature>
<evidence type="ECO:0000259" key="2">
    <source>
        <dbReference type="Pfam" id="PF14534"/>
    </source>
</evidence>
<dbReference type="RefSeq" id="WP_247261897.1">
    <property type="nucleotide sequence ID" value="NZ_JALJQZ010000030.1"/>
</dbReference>
<dbReference type="InterPro" id="IPR027843">
    <property type="entry name" value="DUF4440"/>
</dbReference>
<evidence type="ECO:0000256" key="1">
    <source>
        <dbReference type="SAM" id="SignalP"/>
    </source>
</evidence>